<dbReference type="GO" id="GO:0003677">
    <property type="term" value="F:DNA binding"/>
    <property type="evidence" value="ECO:0007669"/>
    <property type="project" value="InterPro"/>
</dbReference>
<dbReference type="RefSeq" id="WP_181194787.1">
    <property type="nucleotide sequence ID" value="NZ_JABFEE010000006.1"/>
</dbReference>
<dbReference type="Gene3D" id="1.10.260.40">
    <property type="entry name" value="lambda repressor-like DNA-binding domains"/>
    <property type="match status" value="1"/>
</dbReference>
<sequence>MPNSNLTKRVAAEIRAEMARQTKTTADIAQETGLSQRTAHRLVKGEREITIGELEAVCRALGVQISQILRAGKSAAA</sequence>
<dbReference type="Proteomes" id="UP000581408">
    <property type="component" value="Unassembled WGS sequence"/>
</dbReference>
<organism evidence="2 3">
    <name type="scientific">Corynebacterium wankanglinii</name>
    <dbReference type="NCBI Taxonomy" id="2735136"/>
    <lineage>
        <taxon>Bacteria</taxon>
        <taxon>Bacillati</taxon>
        <taxon>Actinomycetota</taxon>
        <taxon>Actinomycetes</taxon>
        <taxon>Mycobacteriales</taxon>
        <taxon>Corynebacteriaceae</taxon>
        <taxon>Corynebacterium</taxon>
    </lineage>
</organism>
<dbReference type="SMART" id="SM00530">
    <property type="entry name" value="HTH_XRE"/>
    <property type="match status" value="1"/>
</dbReference>
<gene>
    <name evidence="2" type="ORF">HMC16_06750</name>
</gene>
<dbReference type="CDD" id="cd00093">
    <property type="entry name" value="HTH_XRE"/>
    <property type="match status" value="1"/>
</dbReference>
<evidence type="ECO:0000259" key="1">
    <source>
        <dbReference type="PROSITE" id="PS50943"/>
    </source>
</evidence>
<dbReference type="EMBL" id="JABFEE010000006">
    <property type="protein sequence ID" value="MBA1835420.1"/>
    <property type="molecule type" value="Genomic_DNA"/>
</dbReference>
<dbReference type="InterPro" id="IPR001387">
    <property type="entry name" value="Cro/C1-type_HTH"/>
</dbReference>
<dbReference type="AlphaFoldDB" id="A0A838CLR4"/>
<evidence type="ECO:0000313" key="3">
    <source>
        <dbReference type="Proteomes" id="UP000581408"/>
    </source>
</evidence>
<dbReference type="InterPro" id="IPR010982">
    <property type="entry name" value="Lambda_DNA-bd_dom_sf"/>
</dbReference>
<dbReference type="Pfam" id="PF13443">
    <property type="entry name" value="HTH_26"/>
    <property type="match status" value="1"/>
</dbReference>
<proteinExistence type="predicted"/>
<dbReference type="PROSITE" id="PS50943">
    <property type="entry name" value="HTH_CROC1"/>
    <property type="match status" value="1"/>
</dbReference>
<reference evidence="2 3" key="1">
    <citation type="submission" date="2020-05" db="EMBL/GenBank/DDBJ databases">
        <title>Descriptions of Corynebacterium xxxx sp. nov., Corynebacterium yyyy sp. nov. and Corynebacterium zzzz sp. nov.</title>
        <authorList>
            <person name="Zhang G."/>
        </authorList>
    </citation>
    <scope>NUCLEOTIDE SEQUENCE [LARGE SCALE GENOMIC DNA]</scope>
    <source>
        <strain evidence="3">zg-915</strain>
    </source>
</reference>
<protein>
    <submittedName>
        <fullName evidence="2">Helix-turn-helix transcriptional regulator</fullName>
    </submittedName>
</protein>
<accession>A0A838CLR4</accession>
<name>A0A838CLR4_9CORY</name>
<evidence type="ECO:0000313" key="2">
    <source>
        <dbReference type="EMBL" id="MBA1835420.1"/>
    </source>
</evidence>
<comment type="caution">
    <text evidence="2">The sequence shown here is derived from an EMBL/GenBank/DDBJ whole genome shotgun (WGS) entry which is preliminary data.</text>
</comment>
<feature type="domain" description="HTH cro/C1-type" evidence="1">
    <location>
        <begin position="14"/>
        <end position="68"/>
    </location>
</feature>
<dbReference type="SUPFAM" id="SSF47413">
    <property type="entry name" value="lambda repressor-like DNA-binding domains"/>
    <property type="match status" value="1"/>
</dbReference>